<evidence type="ECO:0000256" key="5">
    <source>
        <dbReference type="ARBA" id="ARBA00022727"/>
    </source>
</evidence>
<name>A0A919RBJ0_9ACTN</name>
<evidence type="ECO:0000256" key="7">
    <source>
        <dbReference type="ARBA" id="ARBA00022777"/>
    </source>
</evidence>
<dbReference type="GO" id="GO:0005829">
    <property type="term" value="C:cytosol"/>
    <property type="evidence" value="ECO:0007669"/>
    <property type="project" value="TreeGrafter"/>
</dbReference>
<evidence type="ECO:0000256" key="3">
    <source>
        <dbReference type="ARBA" id="ARBA00017144"/>
    </source>
</evidence>
<dbReference type="GO" id="GO:0004798">
    <property type="term" value="F:dTMP kinase activity"/>
    <property type="evidence" value="ECO:0007669"/>
    <property type="project" value="UniProtKB-UniRule"/>
</dbReference>
<dbReference type="HAMAP" id="MF_00165">
    <property type="entry name" value="Thymidylate_kinase"/>
    <property type="match status" value="1"/>
</dbReference>
<dbReference type="PANTHER" id="PTHR10344:SF4">
    <property type="entry name" value="UMP-CMP KINASE 2, MITOCHONDRIAL"/>
    <property type="match status" value="1"/>
</dbReference>
<dbReference type="InterPro" id="IPR039430">
    <property type="entry name" value="Thymidylate_kin-like_dom"/>
</dbReference>
<dbReference type="InterPro" id="IPR018094">
    <property type="entry name" value="Thymidylate_kinase"/>
</dbReference>
<dbReference type="GO" id="GO:0005524">
    <property type="term" value="F:ATP binding"/>
    <property type="evidence" value="ECO:0007669"/>
    <property type="project" value="UniProtKB-UniRule"/>
</dbReference>
<dbReference type="SUPFAM" id="SSF52540">
    <property type="entry name" value="P-loop containing nucleoside triphosphate hydrolases"/>
    <property type="match status" value="1"/>
</dbReference>
<dbReference type="PANTHER" id="PTHR10344">
    <property type="entry name" value="THYMIDYLATE KINASE"/>
    <property type="match status" value="1"/>
</dbReference>
<evidence type="ECO:0000259" key="11">
    <source>
        <dbReference type="Pfam" id="PF02223"/>
    </source>
</evidence>
<comment type="caution">
    <text evidence="12">The sequence shown here is derived from an EMBL/GenBank/DDBJ whole genome shotgun (WGS) entry which is preliminary data.</text>
</comment>
<dbReference type="GO" id="GO:0006233">
    <property type="term" value="P:dTDP biosynthetic process"/>
    <property type="evidence" value="ECO:0007669"/>
    <property type="project" value="InterPro"/>
</dbReference>
<keyword evidence="13" id="KW-1185">Reference proteome</keyword>
<comment type="function">
    <text evidence="10">Phosphorylation of dTMP to form dTDP in both de novo and salvage pathways of dTTP synthesis.</text>
</comment>
<keyword evidence="6 10" id="KW-0547">Nucleotide-binding</keyword>
<reference evidence="12" key="1">
    <citation type="submission" date="2021-01" db="EMBL/GenBank/DDBJ databases">
        <title>Whole genome shotgun sequence of Sinosporangium siamense NBRC 109515.</title>
        <authorList>
            <person name="Komaki H."/>
            <person name="Tamura T."/>
        </authorList>
    </citation>
    <scope>NUCLEOTIDE SEQUENCE</scope>
    <source>
        <strain evidence="12">NBRC 109515</strain>
    </source>
</reference>
<dbReference type="EC" id="2.7.4.9" evidence="2 10"/>
<comment type="catalytic activity">
    <reaction evidence="9 10">
        <text>dTMP + ATP = dTDP + ADP</text>
        <dbReference type="Rhea" id="RHEA:13517"/>
        <dbReference type="ChEBI" id="CHEBI:30616"/>
        <dbReference type="ChEBI" id="CHEBI:58369"/>
        <dbReference type="ChEBI" id="CHEBI:63528"/>
        <dbReference type="ChEBI" id="CHEBI:456216"/>
        <dbReference type="EC" id="2.7.4.9"/>
    </reaction>
</comment>
<accession>A0A919RBJ0</accession>
<dbReference type="Pfam" id="PF02223">
    <property type="entry name" value="Thymidylate_kin"/>
    <property type="match status" value="1"/>
</dbReference>
<dbReference type="GO" id="GO:0006235">
    <property type="term" value="P:dTTP biosynthetic process"/>
    <property type="evidence" value="ECO:0007669"/>
    <property type="project" value="UniProtKB-UniRule"/>
</dbReference>
<evidence type="ECO:0000256" key="6">
    <source>
        <dbReference type="ARBA" id="ARBA00022741"/>
    </source>
</evidence>
<feature type="domain" description="Thymidylate kinase-like" evidence="11">
    <location>
        <begin position="12"/>
        <end position="149"/>
    </location>
</feature>
<keyword evidence="7 10" id="KW-0418">Kinase</keyword>
<proteinExistence type="inferred from homology"/>
<evidence type="ECO:0000256" key="1">
    <source>
        <dbReference type="ARBA" id="ARBA00009776"/>
    </source>
</evidence>
<comment type="caution">
    <text evidence="10">Lacks conserved residue(s) required for the propagation of feature annotation.</text>
</comment>
<keyword evidence="5 10" id="KW-0545">Nucleotide biosynthesis</keyword>
<dbReference type="InterPro" id="IPR027417">
    <property type="entry name" value="P-loop_NTPase"/>
</dbReference>
<keyword evidence="8 10" id="KW-0067">ATP-binding</keyword>
<evidence type="ECO:0000256" key="10">
    <source>
        <dbReference type="HAMAP-Rule" id="MF_00165"/>
    </source>
</evidence>
<keyword evidence="4 10" id="KW-0808">Transferase</keyword>
<evidence type="ECO:0000313" key="12">
    <source>
        <dbReference type="EMBL" id="GII90638.1"/>
    </source>
</evidence>
<evidence type="ECO:0000256" key="4">
    <source>
        <dbReference type="ARBA" id="ARBA00022679"/>
    </source>
</evidence>
<dbReference type="Proteomes" id="UP000606172">
    <property type="component" value="Unassembled WGS sequence"/>
</dbReference>
<protein>
    <recommendedName>
        <fullName evidence="3 10">Thymidylate kinase</fullName>
        <ecNumber evidence="2 10">2.7.4.9</ecNumber>
    </recommendedName>
    <alternativeName>
        <fullName evidence="10">dTMP kinase</fullName>
    </alternativeName>
</protein>
<dbReference type="GO" id="GO:0006227">
    <property type="term" value="P:dUDP biosynthetic process"/>
    <property type="evidence" value="ECO:0007669"/>
    <property type="project" value="TreeGrafter"/>
</dbReference>
<dbReference type="AlphaFoldDB" id="A0A919RBJ0"/>
<evidence type="ECO:0000256" key="2">
    <source>
        <dbReference type="ARBA" id="ARBA00012980"/>
    </source>
</evidence>
<dbReference type="CDD" id="cd01672">
    <property type="entry name" value="TMPK"/>
    <property type="match status" value="1"/>
</dbReference>
<sequence length="203" mass="21884">MTGTAGGCFIAVEGPNGVGKSTTALALTTRLESRGIPVLLTGEPSDSPLGKLTRSAESGLAGRPLALAIAADRAAHIAGTIEPALSAGHYVVSDRYLPSSLVLQRLDGLATAEIWQYNSFAVAPDITFYLEHDPAIIQNRLNQRRHRSRLERIGSPKRELTLYAEAHRFLAALGWRQEHIDCRGLTTDVIVTAMLGHLDQPII</sequence>
<dbReference type="EMBL" id="BOOW01000006">
    <property type="protein sequence ID" value="GII90638.1"/>
    <property type="molecule type" value="Genomic_DNA"/>
</dbReference>
<dbReference type="RefSeq" id="WP_204021165.1">
    <property type="nucleotide sequence ID" value="NZ_BOOW01000006.1"/>
</dbReference>
<evidence type="ECO:0000256" key="9">
    <source>
        <dbReference type="ARBA" id="ARBA00048743"/>
    </source>
</evidence>
<evidence type="ECO:0000256" key="8">
    <source>
        <dbReference type="ARBA" id="ARBA00022840"/>
    </source>
</evidence>
<dbReference type="Gene3D" id="3.40.50.300">
    <property type="entry name" value="P-loop containing nucleotide triphosphate hydrolases"/>
    <property type="match status" value="1"/>
</dbReference>
<evidence type="ECO:0000313" key="13">
    <source>
        <dbReference type="Proteomes" id="UP000606172"/>
    </source>
</evidence>
<dbReference type="NCBIfam" id="TIGR00041">
    <property type="entry name" value="DTMP_kinase"/>
    <property type="match status" value="1"/>
</dbReference>
<comment type="similarity">
    <text evidence="1 10">Belongs to the thymidylate kinase family.</text>
</comment>
<organism evidence="12 13">
    <name type="scientific">Sinosporangium siamense</name>
    <dbReference type="NCBI Taxonomy" id="1367973"/>
    <lineage>
        <taxon>Bacteria</taxon>
        <taxon>Bacillati</taxon>
        <taxon>Actinomycetota</taxon>
        <taxon>Actinomycetes</taxon>
        <taxon>Streptosporangiales</taxon>
        <taxon>Streptosporangiaceae</taxon>
        <taxon>Sinosporangium</taxon>
    </lineage>
</organism>
<gene>
    <name evidence="10" type="primary">tmk</name>
    <name evidence="12" type="ORF">Ssi02_08690</name>
</gene>